<dbReference type="EMBL" id="CP002903">
    <property type="protein sequence ID" value="AEJ61835.1"/>
    <property type="molecule type" value="Genomic_DNA"/>
</dbReference>
<dbReference type="SUPFAM" id="SSF53067">
    <property type="entry name" value="Actin-like ATPase domain"/>
    <property type="match status" value="1"/>
</dbReference>
<dbReference type="KEGG" id="stq:Spith_1574"/>
<proteinExistence type="predicted"/>
<keyword evidence="2" id="KW-1185">Reference proteome</keyword>
<evidence type="ECO:0000313" key="1">
    <source>
        <dbReference type="EMBL" id="AEJ61835.1"/>
    </source>
</evidence>
<accession>G0GAT9</accession>
<protein>
    <submittedName>
        <fullName evidence="1">Uncharacterized protein</fullName>
    </submittedName>
</protein>
<evidence type="ECO:0000313" key="2">
    <source>
        <dbReference type="Proteomes" id="UP000007254"/>
    </source>
</evidence>
<organism evidence="1 2">
    <name type="scientific">Winmispira thermophila (strain ATCC 700085 / DSM 6578 / Z-1203)</name>
    <name type="common">Spirochaeta thermophila</name>
    <dbReference type="NCBI Taxonomy" id="869211"/>
    <lineage>
        <taxon>Bacteria</taxon>
        <taxon>Pseudomonadati</taxon>
        <taxon>Spirochaetota</taxon>
        <taxon>Spirochaetia</taxon>
        <taxon>Winmispirales</taxon>
        <taxon>Winmispiraceae</taxon>
        <taxon>Winmispira</taxon>
    </lineage>
</organism>
<reference evidence="1 2" key="1">
    <citation type="submission" date="2011-06" db="EMBL/GenBank/DDBJ databases">
        <title>The complete genome of Spirochaeta thermophila DSM 6578.</title>
        <authorList>
            <consortium name="US DOE Joint Genome Institute (JGI-PGF)"/>
            <person name="Lucas S."/>
            <person name="Lapidus A."/>
            <person name="Bruce D."/>
            <person name="Goodwin L."/>
            <person name="Pitluck S."/>
            <person name="Peters L."/>
            <person name="Kyrpides N."/>
            <person name="Mavromatis K."/>
            <person name="Ivanova N."/>
            <person name="Mikailova N."/>
            <person name="Pagani I."/>
            <person name="Chertkov O."/>
            <person name="Detter J.C."/>
            <person name="Tapia R."/>
            <person name="Han C."/>
            <person name="Land M."/>
            <person name="Hauser L."/>
            <person name="Markowitz V."/>
            <person name="Cheng J.-F."/>
            <person name="Hugenholtz P."/>
            <person name="Woyke T."/>
            <person name="Wu D."/>
            <person name="Spring S."/>
            <person name="Merkhoffer B."/>
            <person name="Schneider S."/>
            <person name="Klenk H.-P."/>
            <person name="Eisen J.A."/>
        </authorList>
    </citation>
    <scope>NUCLEOTIDE SEQUENCE [LARGE SCALE GENOMIC DNA]</scope>
    <source>
        <strain evidence="2">ATCC 700085 / DSM 6578 / Z-1203</strain>
    </source>
</reference>
<dbReference type="Proteomes" id="UP000007254">
    <property type="component" value="Chromosome"/>
</dbReference>
<gene>
    <name evidence="1" type="ordered locus">Spith_1574</name>
</gene>
<dbReference type="HOGENOM" id="CLU_764848_0_0_12"/>
<dbReference type="InterPro" id="IPR043129">
    <property type="entry name" value="ATPase_NBD"/>
</dbReference>
<dbReference type="AlphaFoldDB" id="G0GAT9"/>
<sequence>MARLKVAVAYVDRGEVHVQSREGNPRVVFLCRQAYILRTMEVPPLPKEEVRRFVGYRIRKLYPGSEDEVIVDAFARMDGTGNVPVIVVPRDLVIRLQKLCPSAKVGTIVDMFVRPPGDFARMVVLEDHLEVVRYREGRWSHVEEGPVTDEALGHWKTRLLKETPRLQVVYSSGLRSIVEDLAGEGVDLLEFDRAISRDFLSEGALGVPSRGIPWGRWATVVALTGVLILNVGLATSQGIMREEIRYYRNVVERSREVLGVLQGLRKKSEEAGGNTSASEKGLRPYRFISRVRESTELPLQIFSVSIDRSGAFTLQAETTDALLLMKQLAASGYFSELGLSGVQRTLSGRERCGLKGVFHDTP</sequence>
<dbReference type="STRING" id="869211.Spith_1574"/>
<name>G0GAT9_WINT7</name>